<proteinExistence type="predicted"/>
<organism evidence="1">
    <name type="scientific">Schistocephalus solidus</name>
    <name type="common">Tapeworm</name>
    <dbReference type="NCBI Taxonomy" id="70667"/>
    <lineage>
        <taxon>Eukaryota</taxon>
        <taxon>Metazoa</taxon>
        <taxon>Spiralia</taxon>
        <taxon>Lophotrochozoa</taxon>
        <taxon>Platyhelminthes</taxon>
        <taxon>Cestoda</taxon>
        <taxon>Eucestoda</taxon>
        <taxon>Diphyllobothriidea</taxon>
        <taxon>Diphyllobothriidae</taxon>
        <taxon>Schistocephalus</taxon>
    </lineage>
</organism>
<dbReference type="PANTHER" id="PTHR21512:SF5">
    <property type="entry name" value="TRAFFICKING PROTEIN PARTICLE COMPLEX SUBUNIT 9"/>
    <property type="match status" value="1"/>
</dbReference>
<dbReference type="PANTHER" id="PTHR21512">
    <property type="entry name" value="TRAFFICKING PROTEIN PARTICLE COMPLEX SUBUNIT 9"/>
    <property type="match status" value="1"/>
</dbReference>
<dbReference type="EMBL" id="GEEE01016888">
    <property type="protein sequence ID" value="JAP46337.1"/>
    <property type="molecule type" value="Transcribed_RNA"/>
</dbReference>
<reference evidence="1" key="1">
    <citation type="submission" date="2016-01" db="EMBL/GenBank/DDBJ databases">
        <title>Reference transcriptome for the parasite Schistocephalus solidus: insights into the molecular evolution of parasitism.</title>
        <authorList>
            <person name="Hebert F.O."/>
            <person name="Grambauer S."/>
            <person name="Barber I."/>
            <person name="Landry C.R."/>
            <person name="Aubin-Horth N."/>
        </authorList>
    </citation>
    <scope>NUCLEOTIDE SEQUENCE</scope>
</reference>
<evidence type="ECO:0000313" key="1">
    <source>
        <dbReference type="EMBL" id="JAP46337.1"/>
    </source>
</evidence>
<gene>
    <name evidence="1" type="primary">TPPC9</name>
    <name evidence="1" type="ORF">TR120417</name>
</gene>
<name>A0A0X3P8W4_SCHSO</name>
<sequence length="1737" mass="192526">MMELIYDTSLSHHGQMTVLLHKSCLWNGPYAFSDFISSFELYYRFLASKKGGRGRSLLRFRFKTEYSTEENMWGCIETYRRLISLLGFIQCQSSDSLQPALEEYIALLKKYESTLYSGVLVVVIHNPDSNLTQFDDSCPEIADIKQLLKSEATKLPPSFEILLQPGQGFMGFPSCFEKITAVPSSEGNHIFYRFSSLLDSVITGALLRARDSLVLHAELQLDLLRPHATSEKIPLGRKAIIAPLNHSSLCIVGTRPASVLPPSLGDDIPAVFRQTLTWGSMDTSLRHLRDKLARTNKLVGDIYLQLGKHQTALRRYCQAISYFTPKTPDLWVSATYIGTAAAIYLLKKCLNVSAQPLEGLPSNLQVRSELPTSRVSVVSPSGTLNGLDLAVLKTTASIPKRLIDFLTHALRTLNLYRKASILPRIVIETHYKVVDYLVSTKDTQAATKLIDALAQEMVPQGDTFLFERIHTLSQFYRRMRLHRKAAFLSFMLESNQLHLRRMQQHRAAALLRPPASCMAYIKSKNVQFLSNQHCLLAYQLGSSPLTVRRAHDRVVFECRLMETIPRHRAAGAATLVTCSSSLSVSPIILGWPSLQKEILANAADRLCAYIKTEQENLKDASWDQCTLLIGLLFSLLNGWNQCLDESHVEKYVETLKAVSCACPSDQPTPPPSTTLASSLQRLRKCSLNSPSPTPVSPLVIGPLDANWLRSSADLRTLPDIVEIPVNRLPIVRHIRVIGLPNHLLPALLSAEAVNSATPLEESVQPVDKGYKYNSFFLKKPLFITDSLKTQVEFIDWVCNDVCYVEVVFKNELPIELNLRDFALELSCSPSSNSKSETPQGQQNITLMAAQTYVITGSSKDSLYLPQYSGCLFREVGWRLMNDVVDSPTSGQVVIPGKSSIRIVFGVIPPAWMLDTGVEVWTISAISYLLVTFGNFRVYRNLRHSCVREAAYGDVAETVPECGEASEPKVVDSVSGLSVDPIDIAPITDASLPPLRICPPLPRLCLLLGPCASQKFVDNPTEDSQRMDNVSPGGDITSQFEMDEAGVWSDFTSSVLVTNRNLKHESKKNFCDIVIHLHPYETRWLPLKLFALENACPSGAVGVSSSHSTGLLNVLHFSLQSTSSTNDFLQSRGLLLGQFLQCLGVETIKAKMPLKLRSLEAPKHCCVKDQTEAGYCGQLWLKTDSGAFWDWWLQTANSTQCPGHQTLTAQLCIEFASNVGSVSIQEVSAVGRRVRLGIQLHFLPAFFAPIRVTHHRLVCGTNGIFHEAAESPPNLSKDSCFFRFQLEMVTPQQGKALPPPNACCRFYRVEVDLELMWCGVSLLNKSPLTIATPWQPFMSPVSATSTPSAKDLESLVTGLQPSGSPESLPTSAGMLILLKKLQDPLLATVFPIVVPCRPTDEFYLPIPLPHSLGRLLENFIEVHWTSHVAFSVTGPSDSPGGAKLYRFTNCRFGRIVPLSTAQKMDAIAPEPRLVSSSSQWYFPFLKTPSFVAKLVWGESIWLGLSHSSVRPVFEGSQCPDCCELSAKLENPESSILLSPSPGDDPILHVSVRQLDLLPVELRGGIQHIEQLGHMHRRLLRQFSQQTDSKEKRCINAAEETVRLAHLQAFEQGLVLYRLWMGLGVYQLDEKLQLATGNALSDGATFFINGPAKGQRGLFVDDVCEHEGGGNEAGSPFRASTRSLTGSIVFLRTGHFLVRGLIGLLPLGQRLTESPATLANTCEPIKFSRQTFCFHVRPL</sequence>
<protein>
    <submittedName>
        <fullName evidence="1">Trafficking protein particle complex subunit 9</fullName>
    </submittedName>
</protein>
<dbReference type="InterPro" id="IPR013935">
    <property type="entry name" value="Trs120_TRAPPC9"/>
</dbReference>
<accession>A0A0X3P8W4</accession>
<dbReference type="GO" id="GO:0005802">
    <property type="term" value="C:trans-Golgi network"/>
    <property type="evidence" value="ECO:0007669"/>
    <property type="project" value="TreeGrafter"/>
</dbReference>